<sequence>MSNNLKMSLHIDAAAGTLTRESLDGYLQSHQIDEPSKESGNGTVGLTPLALAVRNGQFDAAKILLEKGAEVDAFSTSRRTPLWIATSRGRGDNRAEVVNLLLKNGADVKYSDSNLYGGSTPLVNELKQLKDPEVIQLLVQNGGKTEAAIKLAEDLNSPEIDDAMKSTEQRTNLRATIVDLITALILFILAWANNAALTGIANKVWKKFQISGDKDSPTAKRIAAEIPEPKTKEDFKKSIDDFVDKHKLGKFFKDEGSKPLLEKITSKALDLQNDDSSVLGQSTNTENLVKFALYQPVIYCDDSGSMNPTHNSQGEDRMTDQRDLVRRIASICTKVVPDDLGVHLRFINSELSNTNDLGMLDIESIMSQVKATGCTEIGTNLRERILKPLLYTQYNARVKNMRRPIFISIITDGIPYGRAEKRYTLRDEIIKCQDYLRENGLPLRAVVFQISQIGSDPDSKDFLQELKEENLENVYITAHQLDSKFRELRENERDLEAWLFQTLLEPILDTKAD</sequence>
<accession>A0ACC0CNC5</accession>
<proteinExistence type="predicted"/>
<organism evidence="1 2">
    <name type="scientific">Hypoxylon rubiginosum</name>
    <dbReference type="NCBI Taxonomy" id="110542"/>
    <lineage>
        <taxon>Eukaryota</taxon>
        <taxon>Fungi</taxon>
        <taxon>Dikarya</taxon>
        <taxon>Ascomycota</taxon>
        <taxon>Pezizomycotina</taxon>
        <taxon>Sordariomycetes</taxon>
        <taxon>Xylariomycetidae</taxon>
        <taxon>Xylariales</taxon>
        <taxon>Hypoxylaceae</taxon>
        <taxon>Hypoxylon</taxon>
    </lineage>
</organism>
<gene>
    <name evidence="1" type="ORF">F4821DRAFT_274504</name>
</gene>
<evidence type="ECO:0000313" key="2">
    <source>
        <dbReference type="Proteomes" id="UP001497680"/>
    </source>
</evidence>
<evidence type="ECO:0000313" key="1">
    <source>
        <dbReference type="EMBL" id="KAI6081924.1"/>
    </source>
</evidence>
<comment type="caution">
    <text evidence="1">The sequence shown here is derived from an EMBL/GenBank/DDBJ whole genome shotgun (WGS) entry which is preliminary data.</text>
</comment>
<dbReference type="Proteomes" id="UP001497680">
    <property type="component" value="Unassembled WGS sequence"/>
</dbReference>
<dbReference type="EMBL" id="MU394382">
    <property type="protein sequence ID" value="KAI6081924.1"/>
    <property type="molecule type" value="Genomic_DNA"/>
</dbReference>
<reference evidence="1 2" key="1">
    <citation type="journal article" date="2022" name="New Phytol.">
        <title>Ecological generalism drives hyperdiversity of secondary metabolite gene clusters in xylarialean endophytes.</title>
        <authorList>
            <person name="Franco M.E.E."/>
            <person name="Wisecaver J.H."/>
            <person name="Arnold A.E."/>
            <person name="Ju Y.M."/>
            <person name="Slot J.C."/>
            <person name="Ahrendt S."/>
            <person name="Moore L.P."/>
            <person name="Eastman K.E."/>
            <person name="Scott K."/>
            <person name="Konkel Z."/>
            <person name="Mondo S.J."/>
            <person name="Kuo A."/>
            <person name="Hayes R.D."/>
            <person name="Haridas S."/>
            <person name="Andreopoulos B."/>
            <person name="Riley R."/>
            <person name="LaButti K."/>
            <person name="Pangilinan J."/>
            <person name="Lipzen A."/>
            <person name="Amirebrahimi M."/>
            <person name="Yan J."/>
            <person name="Adam C."/>
            <person name="Keymanesh K."/>
            <person name="Ng V."/>
            <person name="Louie K."/>
            <person name="Northen T."/>
            <person name="Drula E."/>
            <person name="Henrissat B."/>
            <person name="Hsieh H.M."/>
            <person name="Youens-Clark K."/>
            <person name="Lutzoni F."/>
            <person name="Miadlikowska J."/>
            <person name="Eastwood D.C."/>
            <person name="Hamelin R.C."/>
            <person name="Grigoriev I.V."/>
            <person name="U'Ren J.M."/>
        </authorList>
    </citation>
    <scope>NUCLEOTIDE SEQUENCE [LARGE SCALE GENOMIC DNA]</scope>
    <source>
        <strain evidence="1 2">ER1909</strain>
    </source>
</reference>
<name>A0ACC0CNC5_9PEZI</name>
<keyword evidence="2" id="KW-1185">Reference proteome</keyword>
<protein>
    <submittedName>
        <fullName evidence="1">Uncharacterized protein</fullName>
    </submittedName>
</protein>